<dbReference type="OrthoDB" id="9797341at2"/>
<dbReference type="SUPFAM" id="SSF46894">
    <property type="entry name" value="C-terminal effector domain of the bipartite response regulators"/>
    <property type="match status" value="1"/>
</dbReference>
<dbReference type="Gene3D" id="1.10.10.10">
    <property type="entry name" value="Winged helix-like DNA-binding domain superfamily/Winged helix DNA-binding domain"/>
    <property type="match status" value="1"/>
</dbReference>
<sequence>MNNSRIRIIVLEKDKSLHSVYKNHFEDLEGYELVGSYTTAYEALKDFKYSKPNIVLSEIELKDMNGIDSIRLFRKKDWGVKVIMFSEINDFDVIKNSFKKGANGYLTKPLTLDKLDYALRSMEKDGAAMSNDIVKKIITNFHKKTFDFFSERENQIVDFLCQGATYKMIAQKLFVTPSAVNFHIQNIYLKLDVNSKSEALSKLEQLQNQLEEY</sequence>
<keyword evidence="1 5" id="KW-0238">DNA-binding</keyword>
<dbReference type="PRINTS" id="PR00038">
    <property type="entry name" value="HTHLUXR"/>
</dbReference>
<dbReference type="STRING" id="1836467.BTR34_02205"/>
<keyword evidence="6" id="KW-1185">Reference proteome</keyword>
<feature type="domain" description="Response regulatory" evidence="4">
    <location>
        <begin position="7"/>
        <end position="123"/>
    </location>
</feature>
<accession>A0A1B7Z060</accession>
<name>A0A1B7Z060_9FLAO</name>
<dbReference type="GO" id="GO:0003677">
    <property type="term" value="F:DNA binding"/>
    <property type="evidence" value="ECO:0007669"/>
    <property type="project" value="UniProtKB-KW"/>
</dbReference>
<dbReference type="PROSITE" id="PS50110">
    <property type="entry name" value="RESPONSE_REGULATORY"/>
    <property type="match status" value="1"/>
</dbReference>
<gene>
    <name evidence="5" type="ORF">A9200_10325</name>
</gene>
<dbReference type="AlphaFoldDB" id="A0A1B7Z060"/>
<dbReference type="InterPro" id="IPR001789">
    <property type="entry name" value="Sig_transdc_resp-reg_receiver"/>
</dbReference>
<evidence type="ECO:0000259" key="3">
    <source>
        <dbReference type="PROSITE" id="PS50043"/>
    </source>
</evidence>
<dbReference type="PANTHER" id="PTHR43214">
    <property type="entry name" value="TWO-COMPONENT RESPONSE REGULATOR"/>
    <property type="match status" value="1"/>
</dbReference>
<organism evidence="5 6">
    <name type="scientific">Maribacter hydrothermalis</name>
    <dbReference type="NCBI Taxonomy" id="1836467"/>
    <lineage>
        <taxon>Bacteria</taxon>
        <taxon>Pseudomonadati</taxon>
        <taxon>Bacteroidota</taxon>
        <taxon>Flavobacteriia</taxon>
        <taxon>Flavobacteriales</taxon>
        <taxon>Flavobacteriaceae</taxon>
        <taxon>Maribacter</taxon>
    </lineage>
</organism>
<evidence type="ECO:0000313" key="6">
    <source>
        <dbReference type="Proteomes" id="UP000092164"/>
    </source>
</evidence>
<dbReference type="PROSITE" id="PS50043">
    <property type="entry name" value="HTH_LUXR_2"/>
    <property type="match status" value="1"/>
</dbReference>
<dbReference type="SMART" id="SM00448">
    <property type="entry name" value="REC"/>
    <property type="match status" value="1"/>
</dbReference>
<dbReference type="Proteomes" id="UP000092164">
    <property type="component" value="Unassembled WGS sequence"/>
</dbReference>
<comment type="caution">
    <text evidence="5">The sequence shown here is derived from an EMBL/GenBank/DDBJ whole genome shotgun (WGS) entry which is preliminary data.</text>
</comment>
<dbReference type="InterPro" id="IPR011006">
    <property type="entry name" value="CheY-like_superfamily"/>
</dbReference>
<evidence type="ECO:0000313" key="5">
    <source>
        <dbReference type="EMBL" id="OBR36099.1"/>
    </source>
</evidence>
<dbReference type="InterPro" id="IPR036388">
    <property type="entry name" value="WH-like_DNA-bd_sf"/>
</dbReference>
<protein>
    <submittedName>
        <fullName evidence="5">DNA-binding response regulator</fullName>
    </submittedName>
</protein>
<dbReference type="InterPro" id="IPR000792">
    <property type="entry name" value="Tscrpt_reg_LuxR_C"/>
</dbReference>
<dbReference type="RefSeq" id="WP_068486722.1">
    <property type="nucleotide sequence ID" value="NZ_CP018760.1"/>
</dbReference>
<dbReference type="CDD" id="cd06170">
    <property type="entry name" value="LuxR_C_like"/>
    <property type="match status" value="1"/>
</dbReference>
<feature type="domain" description="HTH luxR-type" evidence="3">
    <location>
        <begin position="142"/>
        <end position="207"/>
    </location>
</feature>
<dbReference type="EMBL" id="LZFP01000049">
    <property type="protein sequence ID" value="OBR36099.1"/>
    <property type="molecule type" value="Genomic_DNA"/>
</dbReference>
<evidence type="ECO:0000256" key="2">
    <source>
        <dbReference type="PROSITE-ProRule" id="PRU00169"/>
    </source>
</evidence>
<proteinExistence type="predicted"/>
<dbReference type="GO" id="GO:0000160">
    <property type="term" value="P:phosphorelay signal transduction system"/>
    <property type="evidence" value="ECO:0007669"/>
    <property type="project" value="InterPro"/>
</dbReference>
<dbReference type="InterPro" id="IPR039420">
    <property type="entry name" value="WalR-like"/>
</dbReference>
<dbReference type="Pfam" id="PF00196">
    <property type="entry name" value="GerE"/>
    <property type="match status" value="1"/>
</dbReference>
<comment type="caution">
    <text evidence="2">Lacks conserved residue(s) required for the propagation of feature annotation.</text>
</comment>
<dbReference type="Gene3D" id="3.40.50.2300">
    <property type="match status" value="1"/>
</dbReference>
<evidence type="ECO:0000256" key="1">
    <source>
        <dbReference type="ARBA" id="ARBA00023125"/>
    </source>
</evidence>
<reference evidence="6" key="1">
    <citation type="submission" date="2016-06" db="EMBL/GenBank/DDBJ databases">
        <authorList>
            <person name="Zhan P."/>
        </authorList>
    </citation>
    <scope>NUCLEOTIDE SEQUENCE [LARGE SCALE GENOMIC DNA]</scope>
    <source>
        <strain evidence="6">T28</strain>
    </source>
</reference>
<dbReference type="PANTHER" id="PTHR43214:SF43">
    <property type="entry name" value="TWO-COMPONENT RESPONSE REGULATOR"/>
    <property type="match status" value="1"/>
</dbReference>
<dbReference type="InterPro" id="IPR016032">
    <property type="entry name" value="Sig_transdc_resp-reg_C-effctor"/>
</dbReference>
<dbReference type="GO" id="GO:0006355">
    <property type="term" value="P:regulation of DNA-templated transcription"/>
    <property type="evidence" value="ECO:0007669"/>
    <property type="project" value="InterPro"/>
</dbReference>
<dbReference type="Pfam" id="PF00072">
    <property type="entry name" value="Response_reg"/>
    <property type="match status" value="1"/>
</dbReference>
<evidence type="ECO:0000259" key="4">
    <source>
        <dbReference type="PROSITE" id="PS50110"/>
    </source>
</evidence>
<dbReference type="SUPFAM" id="SSF52172">
    <property type="entry name" value="CheY-like"/>
    <property type="match status" value="1"/>
</dbReference>
<dbReference type="SMART" id="SM00421">
    <property type="entry name" value="HTH_LUXR"/>
    <property type="match status" value="1"/>
</dbReference>
<dbReference type="KEGG" id="mart:BTR34_02205"/>